<sequence>MSISLCSKLFILAAFTLFYTGTTTYARELSIVGYEPGDLTCIDKLINLFEFWADKHGKMYKTLEEKL</sequence>
<protein>
    <submittedName>
        <fullName evidence="2">Uncharacterized protein</fullName>
    </submittedName>
</protein>
<dbReference type="AlphaFoldDB" id="A0ABD1G991"/>
<evidence type="ECO:0000313" key="3">
    <source>
        <dbReference type="Proteomes" id="UP001567538"/>
    </source>
</evidence>
<gene>
    <name evidence="2" type="ORF">AAHA92_24964</name>
</gene>
<dbReference type="Proteomes" id="UP001567538">
    <property type="component" value="Unassembled WGS sequence"/>
</dbReference>
<accession>A0ABD1G991</accession>
<keyword evidence="3" id="KW-1185">Reference proteome</keyword>
<organism evidence="2 3">
    <name type="scientific">Salvia divinorum</name>
    <name type="common">Maria pastora</name>
    <name type="synonym">Diviner's sage</name>
    <dbReference type="NCBI Taxonomy" id="28513"/>
    <lineage>
        <taxon>Eukaryota</taxon>
        <taxon>Viridiplantae</taxon>
        <taxon>Streptophyta</taxon>
        <taxon>Embryophyta</taxon>
        <taxon>Tracheophyta</taxon>
        <taxon>Spermatophyta</taxon>
        <taxon>Magnoliopsida</taxon>
        <taxon>eudicotyledons</taxon>
        <taxon>Gunneridae</taxon>
        <taxon>Pentapetalae</taxon>
        <taxon>asterids</taxon>
        <taxon>lamiids</taxon>
        <taxon>Lamiales</taxon>
        <taxon>Lamiaceae</taxon>
        <taxon>Nepetoideae</taxon>
        <taxon>Mentheae</taxon>
        <taxon>Salviinae</taxon>
        <taxon>Salvia</taxon>
        <taxon>Salvia subgen. Calosphace</taxon>
    </lineage>
</organism>
<evidence type="ECO:0000313" key="2">
    <source>
        <dbReference type="EMBL" id="KAL1540644.1"/>
    </source>
</evidence>
<evidence type="ECO:0000256" key="1">
    <source>
        <dbReference type="SAM" id="SignalP"/>
    </source>
</evidence>
<proteinExistence type="predicted"/>
<comment type="caution">
    <text evidence="2">The sequence shown here is derived from an EMBL/GenBank/DDBJ whole genome shotgun (WGS) entry which is preliminary data.</text>
</comment>
<keyword evidence="1" id="KW-0732">Signal</keyword>
<feature type="chain" id="PRO_5044857339" evidence="1">
    <location>
        <begin position="27"/>
        <end position="67"/>
    </location>
</feature>
<name>A0ABD1G991_SALDI</name>
<dbReference type="EMBL" id="JBEAFC010000009">
    <property type="protein sequence ID" value="KAL1540644.1"/>
    <property type="molecule type" value="Genomic_DNA"/>
</dbReference>
<reference evidence="2 3" key="1">
    <citation type="submission" date="2024-06" db="EMBL/GenBank/DDBJ databases">
        <title>A chromosome level genome sequence of Diviner's sage (Salvia divinorum).</title>
        <authorList>
            <person name="Ford S.A."/>
            <person name="Ro D.-K."/>
            <person name="Ness R.W."/>
            <person name="Phillips M.A."/>
        </authorList>
    </citation>
    <scope>NUCLEOTIDE SEQUENCE [LARGE SCALE GENOMIC DNA]</scope>
    <source>
        <strain evidence="2">SAF-2024a</strain>
        <tissue evidence="2">Leaf</tissue>
    </source>
</reference>
<feature type="signal peptide" evidence="1">
    <location>
        <begin position="1"/>
        <end position="26"/>
    </location>
</feature>